<dbReference type="InterPro" id="IPR002509">
    <property type="entry name" value="NODB_dom"/>
</dbReference>
<reference evidence="4" key="1">
    <citation type="submission" date="2021-04" db="EMBL/GenBank/DDBJ databases">
        <title>Phylogenetic analysis of Acidobacteriaceae.</title>
        <authorList>
            <person name="Qiu L."/>
            <person name="Zhang Q."/>
        </authorList>
    </citation>
    <scope>NUCLEOTIDE SEQUENCE</scope>
    <source>
        <strain evidence="4">DSM 25168</strain>
    </source>
</reference>
<dbReference type="Pfam" id="PF01522">
    <property type="entry name" value="Polysacc_deac_1"/>
    <property type="match status" value="1"/>
</dbReference>
<dbReference type="AlphaFoldDB" id="A0A9J7BT76"/>
<dbReference type="InterPro" id="IPR050248">
    <property type="entry name" value="Polysacc_deacetylase_ArnD"/>
</dbReference>
<evidence type="ECO:0000259" key="3">
    <source>
        <dbReference type="PROSITE" id="PS51677"/>
    </source>
</evidence>
<dbReference type="PROSITE" id="PS51677">
    <property type="entry name" value="NODB"/>
    <property type="match status" value="1"/>
</dbReference>
<keyword evidence="5" id="KW-1185">Reference proteome</keyword>
<accession>A0A9J7BT76</accession>
<organism evidence="4 5">
    <name type="scientific">Occallatibacter riparius</name>
    <dbReference type="NCBI Taxonomy" id="1002689"/>
    <lineage>
        <taxon>Bacteria</taxon>
        <taxon>Pseudomonadati</taxon>
        <taxon>Acidobacteriota</taxon>
        <taxon>Terriglobia</taxon>
        <taxon>Terriglobales</taxon>
        <taxon>Acidobacteriaceae</taxon>
        <taxon>Occallatibacter</taxon>
    </lineage>
</organism>
<gene>
    <name evidence="4" type="ORF">MOP44_07760</name>
</gene>
<keyword evidence="2" id="KW-0378">Hydrolase</keyword>
<evidence type="ECO:0000256" key="2">
    <source>
        <dbReference type="ARBA" id="ARBA00022801"/>
    </source>
</evidence>
<sequence length="274" mass="30136">MTSIAIALAIGLGHLAGRTSAQPSAPETAFHWPEGKRAAVSLTFDDSRTSQIDAGLVVLNKAGVKATFYAQAPGIEKRLDGWKQAVAAGHEIGSHTVTHPCTGNYPFSRSNALEDYDLNRMAEQLDENSRRIHSLLGVTPKDFAYPCGLKFVGRGMQTKSYVPLIAKRFLTGRGYLDEAPNDPSFVDLTQAMGTPFDDLDFDHMKQVVDDAKRNGSWIIFVGHDMGSRTYQTTDLDALARLCAYLKDPANGIWLGTVEQIGTYVRDHQHLPRTR</sequence>
<dbReference type="GO" id="GO:0016810">
    <property type="term" value="F:hydrolase activity, acting on carbon-nitrogen (but not peptide) bonds"/>
    <property type="evidence" value="ECO:0007669"/>
    <property type="project" value="InterPro"/>
</dbReference>
<evidence type="ECO:0000256" key="1">
    <source>
        <dbReference type="ARBA" id="ARBA00022723"/>
    </source>
</evidence>
<dbReference type="GO" id="GO:0016020">
    <property type="term" value="C:membrane"/>
    <property type="evidence" value="ECO:0007669"/>
    <property type="project" value="TreeGrafter"/>
</dbReference>
<dbReference type="Proteomes" id="UP001059380">
    <property type="component" value="Chromosome"/>
</dbReference>
<dbReference type="GO" id="GO:0046872">
    <property type="term" value="F:metal ion binding"/>
    <property type="evidence" value="ECO:0007669"/>
    <property type="project" value="UniProtKB-KW"/>
</dbReference>
<dbReference type="Gene3D" id="3.20.20.370">
    <property type="entry name" value="Glycoside hydrolase/deacetylase"/>
    <property type="match status" value="1"/>
</dbReference>
<feature type="domain" description="NodB homology" evidence="3">
    <location>
        <begin position="38"/>
        <end position="148"/>
    </location>
</feature>
<dbReference type="GO" id="GO:0005975">
    <property type="term" value="P:carbohydrate metabolic process"/>
    <property type="evidence" value="ECO:0007669"/>
    <property type="project" value="InterPro"/>
</dbReference>
<dbReference type="InterPro" id="IPR011330">
    <property type="entry name" value="Glyco_hydro/deAcase_b/a-brl"/>
</dbReference>
<dbReference type="PANTHER" id="PTHR10587:SF133">
    <property type="entry name" value="CHITIN DEACETYLASE 1-RELATED"/>
    <property type="match status" value="1"/>
</dbReference>
<dbReference type="PANTHER" id="PTHR10587">
    <property type="entry name" value="GLYCOSYL TRANSFERASE-RELATED"/>
    <property type="match status" value="1"/>
</dbReference>
<dbReference type="EMBL" id="CP093313">
    <property type="protein sequence ID" value="UWZ85831.1"/>
    <property type="molecule type" value="Genomic_DNA"/>
</dbReference>
<dbReference type="SUPFAM" id="SSF88713">
    <property type="entry name" value="Glycoside hydrolase/deacetylase"/>
    <property type="match status" value="1"/>
</dbReference>
<proteinExistence type="predicted"/>
<name>A0A9J7BT76_9BACT</name>
<protein>
    <submittedName>
        <fullName evidence="4">Polysaccharide deacetylase family protein</fullName>
    </submittedName>
</protein>
<dbReference type="RefSeq" id="WP_260795437.1">
    <property type="nucleotide sequence ID" value="NZ_CP093313.1"/>
</dbReference>
<evidence type="ECO:0000313" key="4">
    <source>
        <dbReference type="EMBL" id="UWZ85831.1"/>
    </source>
</evidence>
<dbReference type="KEGG" id="orp:MOP44_07760"/>
<keyword evidence="1" id="KW-0479">Metal-binding</keyword>
<dbReference type="CDD" id="cd10967">
    <property type="entry name" value="CE4_GLA_like_6s"/>
    <property type="match status" value="1"/>
</dbReference>
<evidence type="ECO:0000313" key="5">
    <source>
        <dbReference type="Proteomes" id="UP001059380"/>
    </source>
</evidence>